<dbReference type="EMBL" id="PPFX01000025">
    <property type="protein sequence ID" value="PNU19688.1"/>
    <property type="molecule type" value="Genomic_DNA"/>
</dbReference>
<dbReference type="RefSeq" id="WP_103115847.1">
    <property type="nucleotide sequence ID" value="NZ_PPFX01000025.1"/>
</dbReference>
<evidence type="ECO:0000313" key="2">
    <source>
        <dbReference type="EMBL" id="PNU19688.1"/>
    </source>
</evidence>
<dbReference type="PROSITE" id="PS50943">
    <property type="entry name" value="HTH_CROC1"/>
    <property type="match status" value="1"/>
</dbReference>
<sequence>MTDPRDILIATRQTLGMTQGEWGDILGISAQQVSAIEKKRCEPTKTLLKLAVHEFGIDPEVLGLGDTPPKRTLEDRSRKAFSHLVLAACVTAPVLPAVAGTVAAGVGAATVIMRLLDAYQAKNEGELTEKMNIKRGVLWKWKKTESVPYKYLIQASRETNKTVDWFLAGGGEKYGMQLLADTVTALEEELQSSGSSLSHSDKGKAIAYLFGEFSKIGAIEQDKIKSILKLLM</sequence>
<proteinExistence type="predicted"/>
<dbReference type="SMART" id="SM00530">
    <property type="entry name" value="HTH_XRE"/>
    <property type="match status" value="1"/>
</dbReference>
<accession>A0A2K2H8Q5</accession>
<feature type="domain" description="HTH cro/C1-type" evidence="1">
    <location>
        <begin position="8"/>
        <end position="62"/>
    </location>
</feature>
<dbReference type="AlphaFoldDB" id="A0A2K2H8Q5"/>
<organism evidence="2 3">
    <name type="scientific">Geothermobacter hydrogeniphilus</name>
    <dbReference type="NCBI Taxonomy" id="1969733"/>
    <lineage>
        <taxon>Bacteria</taxon>
        <taxon>Pseudomonadati</taxon>
        <taxon>Thermodesulfobacteriota</taxon>
        <taxon>Desulfuromonadia</taxon>
        <taxon>Desulfuromonadales</taxon>
        <taxon>Geothermobacteraceae</taxon>
        <taxon>Geothermobacter</taxon>
    </lineage>
</organism>
<name>A0A2K2H8Q5_9BACT</name>
<evidence type="ECO:0000259" key="1">
    <source>
        <dbReference type="PROSITE" id="PS50943"/>
    </source>
</evidence>
<dbReference type="Gene3D" id="1.10.260.40">
    <property type="entry name" value="lambda repressor-like DNA-binding domains"/>
    <property type="match status" value="2"/>
</dbReference>
<dbReference type="Proteomes" id="UP000236340">
    <property type="component" value="Unassembled WGS sequence"/>
</dbReference>
<dbReference type="CDD" id="cd00093">
    <property type="entry name" value="HTH_XRE"/>
    <property type="match status" value="1"/>
</dbReference>
<reference evidence="2 3" key="1">
    <citation type="journal article" date="2018" name="Genome Announc.">
        <title>Genome Sequence of Geothermobacter sp. HR-1 Iron Reducer from the Loihi Seamount.</title>
        <authorList>
            <person name="Smith H."/>
            <person name="Abuyen K."/>
            <person name="Tremblay J."/>
            <person name="Savalia P."/>
            <person name="Perez-Rodriguez I."/>
            <person name="Emerson D."/>
            <person name="Tully B."/>
            <person name="Amend J."/>
        </authorList>
    </citation>
    <scope>NUCLEOTIDE SEQUENCE [LARGE SCALE GENOMIC DNA]</scope>
    <source>
        <strain evidence="2 3">HR-1</strain>
    </source>
</reference>
<dbReference type="SUPFAM" id="SSF47413">
    <property type="entry name" value="lambda repressor-like DNA-binding domains"/>
    <property type="match status" value="1"/>
</dbReference>
<dbReference type="InterPro" id="IPR001387">
    <property type="entry name" value="Cro/C1-type_HTH"/>
</dbReference>
<dbReference type="Pfam" id="PF01381">
    <property type="entry name" value="HTH_3"/>
    <property type="match status" value="1"/>
</dbReference>
<gene>
    <name evidence="2" type="ORF">C2E25_11335</name>
</gene>
<dbReference type="GO" id="GO:0045892">
    <property type="term" value="P:negative regulation of DNA-templated transcription"/>
    <property type="evidence" value="ECO:0007669"/>
    <property type="project" value="InterPro"/>
</dbReference>
<protein>
    <recommendedName>
        <fullName evidence="1">HTH cro/C1-type domain-containing protein</fullName>
    </recommendedName>
</protein>
<dbReference type="GO" id="GO:0003677">
    <property type="term" value="F:DNA binding"/>
    <property type="evidence" value="ECO:0007669"/>
    <property type="project" value="InterPro"/>
</dbReference>
<evidence type="ECO:0000313" key="3">
    <source>
        <dbReference type="Proteomes" id="UP000236340"/>
    </source>
</evidence>
<comment type="caution">
    <text evidence="2">The sequence shown here is derived from an EMBL/GenBank/DDBJ whole genome shotgun (WGS) entry which is preliminary data.</text>
</comment>
<dbReference type="InterPro" id="IPR010744">
    <property type="entry name" value="Phage_CI_N"/>
</dbReference>
<dbReference type="Pfam" id="PF07022">
    <property type="entry name" value="Phage_CI_repr"/>
    <property type="match status" value="1"/>
</dbReference>
<dbReference type="InterPro" id="IPR010982">
    <property type="entry name" value="Lambda_DNA-bd_dom_sf"/>
</dbReference>